<accession>A0A3S3L8G8</accession>
<protein>
    <submittedName>
        <fullName evidence="1">DUF4145 domain-containing protein</fullName>
    </submittedName>
</protein>
<sequence length="231" mass="26974">MREKINVFYKMNNRSLEKEINFPTSCPHCSMTMKPNFYYAYSNDKYDSGSQKIGVLFSCSNEDCGKFFACQFEPHDVRNYSDLRQIELPYSALLGYHLPENLQNISPKFFEIYEEAFEIEKLQKLNTAGMAYRKALEFLVKDFAILRNSSPEDIEFIENNMLGKVISTYFNEFPKIQKLSKASAWIGNDETHYTRKHEDYDINDLKNFINAVALFISADEMVDQAQELLES</sequence>
<dbReference type="EMBL" id="SAXH01000006">
    <property type="protein sequence ID" value="RWR47455.1"/>
    <property type="molecule type" value="Genomic_DNA"/>
</dbReference>
<organism evidence="1 2">
    <name type="scientific">Lactococcus lactis</name>
    <dbReference type="NCBI Taxonomy" id="1358"/>
    <lineage>
        <taxon>Bacteria</taxon>
        <taxon>Bacillati</taxon>
        <taxon>Bacillota</taxon>
        <taxon>Bacilli</taxon>
        <taxon>Lactobacillales</taxon>
        <taxon>Streptococcaceae</taxon>
        <taxon>Lactococcus</taxon>
    </lineage>
</organism>
<comment type="caution">
    <text evidence="1">The sequence shown here is derived from an EMBL/GenBank/DDBJ whole genome shotgun (WGS) entry which is preliminary data.</text>
</comment>
<name>A0A3S3L8G8_9LACT</name>
<reference evidence="1 2" key="1">
    <citation type="submission" date="2019-01" db="EMBL/GenBank/DDBJ databases">
        <title>Whole genome sequence of Lactococcus lactis isolated from cow milk.</title>
        <authorList>
            <person name="Sundararaman A."/>
            <person name="Tamang J.-P."/>
            <person name="Halami P."/>
        </authorList>
    </citation>
    <scope>NUCLEOTIDE SEQUENCE [LARGE SCALE GENOMIC DNA]</scope>
    <source>
        <strain evidence="1 2">C2D</strain>
    </source>
</reference>
<dbReference type="RefSeq" id="WP_128267793.1">
    <property type="nucleotide sequence ID" value="NZ_JACCJA010000006.1"/>
</dbReference>
<dbReference type="Proteomes" id="UP000285859">
    <property type="component" value="Unassembled WGS sequence"/>
</dbReference>
<proteinExistence type="predicted"/>
<dbReference type="AlphaFoldDB" id="A0A3S3L8G8"/>
<gene>
    <name evidence="1" type="ORF">EO246_06185</name>
</gene>
<evidence type="ECO:0000313" key="1">
    <source>
        <dbReference type="EMBL" id="RWR47455.1"/>
    </source>
</evidence>
<evidence type="ECO:0000313" key="2">
    <source>
        <dbReference type="Proteomes" id="UP000285859"/>
    </source>
</evidence>